<dbReference type="GO" id="GO:0005509">
    <property type="term" value="F:calcium ion binding"/>
    <property type="evidence" value="ECO:0007669"/>
    <property type="project" value="InterPro"/>
</dbReference>
<keyword evidence="10" id="KW-0325">Glycoprotein</keyword>
<evidence type="ECO:0000256" key="10">
    <source>
        <dbReference type="ARBA" id="ARBA00023180"/>
    </source>
</evidence>
<keyword evidence="5" id="KW-1003">Cell membrane</keyword>
<dbReference type="InterPro" id="IPR006644">
    <property type="entry name" value="Cadg"/>
</dbReference>
<evidence type="ECO:0000256" key="9">
    <source>
        <dbReference type="ARBA" id="ARBA00023136"/>
    </source>
</evidence>
<reference evidence="15" key="1">
    <citation type="submission" date="2025-08" db="UniProtKB">
        <authorList>
            <consortium name="Ensembl"/>
        </authorList>
    </citation>
    <scope>IDENTIFICATION</scope>
</reference>
<keyword evidence="11" id="KW-0206">Cytoskeleton</keyword>
<evidence type="ECO:0000256" key="1">
    <source>
        <dbReference type="ARBA" id="ARBA00002860"/>
    </source>
</evidence>
<accession>A0A669PV95</accession>
<keyword evidence="6" id="KW-0963">Cytoplasm</keyword>
<comment type="subcellular location">
    <subcellularLocation>
        <location evidence="3">Cell membrane</location>
        <location evidence="3">Sarcolemma</location>
        <topology evidence="3">Single-pass membrane protein</topology>
    </subcellularLocation>
    <subcellularLocation>
        <location evidence="2">Cytoplasm</location>
        <location evidence="2">Cytoskeleton</location>
    </subcellularLocation>
</comment>
<evidence type="ECO:0000259" key="14">
    <source>
        <dbReference type="SMART" id="SM00736"/>
    </source>
</evidence>
<dbReference type="AlphaFoldDB" id="A0A669PV95"/>
<feature type="region of interest" description="Disordered" evidence="12">
    <location>
        <begin position="622"/>
        <end position="667"/>
    </location>
</feature>
<evidence type="ECO:0000256" key="6">
    <source>
        <dbReference type="ARBA" id="ARBA00022490"/>
    </source>
</evidence>
<dbReference type="InterPro" id="IPR048347">
    <property type="entry name" value="Sarcoglycan_C"/>
</dbReference>
<reference evidence="15" key="2">
    <citation type="submission" date="2025-09" db="UniProtKB">
        <authorList>
            <consortium name="Ensembl"/>
        </authorList>
    </citation>
    <scope>IDENTIFICATION</scope>
</reference>
<dbReference type="GO" id="GO:0016012">
    <property type="term" value="C:sarcoglycan complex"/>
    <property type="evidence" value="ECO:0007669"/>
    <property type="project" value="InterPro"/>
</dbReference>
<evidence type="ECO:0000256" key="2">
    <source>
        <dbReference type="ARBA" id="ARBA00004245"/>
    </source>
</evidence>
<organism evidence="15 16">
    <name type="scientific">Phasianus colchicus</name>
    <name type="common">Common pheasant</name>
    <dbReference type="NCBI Taxonomy" id="9054"/>
    <lineage>
        <taxon>Eukaryota</taxon>
        <taxon>Metazoa</taxon>
        <taxon>Chordata</taxon>
        <taxon>Craniata</taxon>
        <taxon>Vertebrata</taxon>
        <taxon>Euteleostomi</taxon>
        <taxon>Archelosauria</taxon>
        <taxon>Archosauria</taxon>
        <taxon>Dinosauria</taxon>
        <taxon>Saurischia</taxon>
        <taxon>Theropoda</taxon>
        <taxon>Coelurosauria</taxon>
        <taxon>Aves</taxon>
        <taxon>Neognathae</taxon>
        <taxon>Galloanserae</taxon>
        <taxon>Galliformes</taxon>
        <taxon>Phasianidae</taxon>
        <taxon>Phasianinae</taxon>
        <taxon>Phasianus</taxon>
    </lineage>
</organism>
<dbReference type="Pfam" id="PF05510">
    <property type="entry name" value="Sarcoglycan_2"/>
    <property type="match status" value="1"/>
</dbReference>
<evidence type="ECO:0000256" key="13">
    <source>
        <dbReference type="SAM" id="Phobius"/>
    </source>
</evidence>
<proteinExistence type="inferred from homology"/>
<keyword evidence="9 13" id="KW-0472">Membrane</keyword>
<evidence type="ECO:0000256" key="4">
    <source>
        <dbReference type="ARBA" id="ARBA00007721"/>
    </source>
</evidence>
<feature type="compositionally biased region" description="Basic and acidic residues" evidence="12">
    <location>
        <begin position="622"/>
        <end position="631"/>
    </location>
</feature>
<keyword evidence="7 13" id="KW-0812">Transmembrane</keyword>
<evidence type="ECO:0000256" key="12">
    <source>
        <dbReference type="SAM" id="MobiDB-lite"/>
    </source>
</evidence>
<comment type="function">
    <text evidence="1">Component of the sarcoglycan complex, a subcomplex of the dystrophin-glycoprotein complex which forms a link between the F-actin cytoskeleton and the extracellular matrix.</text>
</comment>
<feature type="transmembrane region" description="Helical" evidence="13">
    <location>
        <begin position="563"/>
        <end position="589"/>
    </location>
</feature>
<evidence type="ECO:0000256" key="5">
    <source>
        <dbReference type="ARBA" id="ARBA00022475"/>
    </source>
</evidence>
<dbReference type="GO" id="GO:0005856">
    <property type="term" value="C:cytoskeleton"/>
    <property type="evidence" value="ECO:0007669"/>
    <property type="project" value="UniProtKB-SubCell"/>
</dbReference>
<evidence type="ECO:0000256" key="7">
    <source>
        <dbReference type="ARBA" id="ARBA00022692"/>
    </source>
</evidence>
<protein>
    <submittedName>
        <fullName evidence="15">Sarcoglycan alpha</fullName>
    </submittedName>
</protein>
<dbReference type="SUPFAM" id="SSF49313">
    <property type="entry name" value="Cadherin-like"/>
    <property type="match status" value="1"/>
</dbReference>
<dbReference type="InterPro" id="IPR015919">
    <property type="entry name" value="Cadherin-like_sf"/>
</dbReference>
<dbReference type="PANTHER" id="PTHR10132:SF16">
    <property type="entry name" value="ALPHA-SARCOGLYCAN"/>
    <property type="match status" value="1"/>
</dbReference>
<comment type="similarity">
    <text evidence="4">Belongs to the sarcoglycan alpha/epsilon family.</text>
</comment>
<dbReference type="SMART" id="SM00736">
    <property type="entry name" value="CADG"/>
    <property type="match status" value="1"/>
</dbReference>
<sequence length="667" mass="72059">MLGESLDIHMHAHICVLSIHPCAHACAAHRFWPAIMLCWQALSCPQVSPHPEVTRRIVTPHCGTKPSRCAPPRPFIPTAHCWAPLCPVVPHSAHLYPIVPHCAILGHTAPCRAPPCPIMSYCSLLCPVISPRAPLCPIVPYCALLCPMISRCALLFPIASLHPTASRCAPLHPVVPSRSPQRPHCAQSHTTVPHCAPCPPHPHGALGPLQPPLSSHSPAAILPPRSSGTGLGWQGVIPSIPCDPPRRGPPPGHPAVTVTQELAVLPEKMEAAALLRLWALAALALGSAQATLGGTQTALPDHRISSETGAVFVHELERELFQEAFLSESEEEDGAPPITFHAHLLDHPDLPHWLRCAQREPHSSAFLYGSPTAAEVGTHIIEVLASNRLTYETVAQRLIVSITPSPDRDPPYQVEFLVGNHNVEELLPEAVQEQFVQAVSAVWEHDDVHIINITSALDRGGRVPLPIEGRKEGVYVKVGSHAAFSPCLLAANSSQSLFHCHLGQQPLASCYDFFAPHFAIRWCNLTLLHVLPTPTAPGLVWGPGVLEGSGDFQPPTSSPPQDLLPAFLVTLLVPLAVAAVLCVVLGHLMCCRREGVAKRDLETSDIQLVHHTTIHGDTEELRSMARSRDVPRPLSTLPMFNVRTGQHTNPMAGPPDGARDPLIPQQR</sequence>
<keyword evidence="8 13" id="KW-1133">Transmembrane helix</keyword>
<evidence type="ECO:0000256" key="8">
    <source>
        <dbReference type="ARBA" id="ARBA00022989"/>
    </source>
</evidence>
<keyword evidence="16" id="KW-1185">Reference proteome</keyword>
<evidence type="ECO:0000256" key="11">
    <source>
        <dbReference type="ARBA" id="ARBA00023212"/>
    </source>
</evidence>
<dbReference type="Proteomes" id="UP000472261">
    <property type="component" value="Unplaced"/>
</dbReference>
<dbReference type="InterPro" id="IPR008908">
    <property type="entry name" value="Sarcoglycan_alpha/epsilon"/>
</dbReference>
<dbReference type="GO" id="GO:0042383">
    <property type="term" value="C:sarcolemma"/>
    <property type="evidence" value="ECO:0007669"/>
    <property type="project" value="UniProtKB-SubCell"/>
</dbReference>
<dbReference type="InterPro" id="IPR048346">
    <property type="entry name" value="Sarcoglycan_N"/>
</dbReference>
<evidence type="ECO:0000256" key="3">
    <source>
        <dbReference type="ARBA" id="ARBA00004513"/>
    </source>
</evidence>
<dbReference type="Ensembl" id="ENSPCLT00000016780.1">
    <property type="protein sequence ID" value="ENSPCLP00000012637.1"/>
    <property type="gene ID" value="ENSPCLG00000010391.1"/>
</dbReference>
<dbReference type="Pfam" id="PF20989">
    <property type="entry name" value="Sarcoglycan_2_C"/>
    <property type="match status" value="1"/>
</dbReference>
<evidence type="ECO:0000313" key="16">
    <source>
        <dbReference type="Proteomes" id="UP000472261"/>
    </source>
</evidence>
<feature type="domain" description="Dystroglycan-type cadherin-like" evidence="14">
    <location>
        <begin position="294"/>
        <end position="409"/>
    </location>
</feature>
<dbReference type="PANTHER" id="PTHR10132">
    <property type="entry name" value="ALPHA-/EPSILON-SARCOGLYCAN FAMILY MEMBER"/>
    <property type="match status" value="1"/>
</dbReference>
<name>A0A669PV95_PHACC</name>
<evidence type="ECO:0000313" key="15">
    <source>
        <dbReference type="Ensembl" id="ENSPCLP00000012637.1"/>
    </source>
</evidence>